<evidence type="ECO:0000313" key="13">
    <source>
        <dbReference type="Proteomes" id="UP000192472"/>
    </source>
</evidence>
<name>A0A1W2GFJ1_REIFA</name>
<dbReference type="EC" id="1.6.5.9" evidence="2"/>
<keyword evidence="9" id="KW-0472">Membrane</keyword>
<accession>A0A1W2GFJ1</accession>
<dbReference type="PRINTS" id="PR00368">
    <property type="entry name" value="FADPNR"/>
</dbReference>
<evidence type="ECO:0000256" key="3">
    <source>
        <dbReference type="ARBA" id="ARBA00022630"/>
    </source>
</evidence>
<feature type="domain" description="FAD/NAD(P)-binding" evidence="10">
    <location>
        <begin position="19"/>
        <end position="336"/>
    </location>
</feature>
<evidence type="ECO:0000256" key="6">
    <source>
        <dbReference type="ARBA" id="ARBA00023002"/>
    </source>
</evidence>
<organism evidence="12 13">
    <name type="scientific">Reichenbachiella faecimaris</name>
    <dbReference type="NCBI Taxonomy" id="692418"/>
    <lineage>
        <taxon>Bacteria</taxon>
        <taxon>Pseudomonadati</taxon>
        <taxon>Bacteroidota</taxon>
        <taxon>Cytophagia</taxon>
        <taxon>Cytophagales</taxon>
        <taxon>Reichenbachiellaceae</taxon>
        <taxon>Reichenbachiella</taxon>
    </lineage>
</organism>
<dbReference type="PANTHER" id="PTHR43706:SF47">
    <property type="entry name" value="EXTERNAL NADH-UBIQUINONE OXIDOREDUCTASE 1, MITOCHONDRIAL-RELATED"/>
    <property type="match status" value="1"/>
</dbReference>
<keyword evidence="13" id="KW-1185">Reference proteome</keyword>
<comment type="similarity">
    <text evidence="1">Belongs to the NADH dehydrogenase family.</text>
</comment>
<reference evidence="12 13" key="1">
    <citation type="submission" date="2017-04" db="EMBL/GenBank/DDBJ databases">
        <authorList>
            <person name="Afonso C.L."/>
            <person name="Miller P.J."/>
            <person name="Scott M.A."/>
            <person name="Spackman E."/>
            <person name="Goraichik I."/>
            <person name="Dimitrov K.M."/>
            <person name="Suarez D.L."/>
            <person name="Swayne D.E."/>
        </authorList>
    </citation>
    <scope>NUCLEOTIDE SEQUENCE [LARGE SCALE GENOMIC DNA]</scope>
    <source>
        <strain evidence="12 13">DSM 26133</strain>
    </source>
</reference>
<dbReference type="GO" id="GO:0050136">
    <property type="term" value="F:NADH dehydrogenase (quinone) (non-electrogenic) activity"/>
    <property type="evidence" value="ECO:0007669"/>
    <property type="project" value="UniProtKB-EC"/>
</dbReference>
<proteinExistence type="inferred from homology"/>
<dbReference type="AlphaFoldDB" id="A0A1W2GFJ1"/>
<dbReference type="InterPro" id="IPR036188">
    <property type="entry name" value="FAD/NAD-bd_sf"/>
</dbReference>
<dbReference type="PANTHER" id="PTHR43706">
    <property type="entry name" value="NADH DEHYDROGENASE"/>
    <property type="match status" value="1"/>
</dbReference>
<keyword evidence="9" id="KW-1133">Transmembrane helix</keyword>
<evidence type="ECO:0000256" key="4">
    <source>
        <dbReference type="ARBA" id="ARBA00022827"/>
    </source>
</evidence>
<keyword evidence="6" id="KW-0560">Oxidoreductase</keyword>
<dbReference type="Pfam" id="PF07992">
    <property type="entry name" value="Pyr_redox_2"/>
    <property type="match status" value="1"/>
</dbReference>
<dbReference type="EMBL" id="FWYF01000002">
    <property type="protein sequence ID" value="SMD35407.1"/>
    <property type="molecule type" value="Genomic_DNA"/>
</dbReference>
<comment type="catalytic activity">
    <reaction evidence="8">
        <text>a quinone + NADH + H(+) = a quinol + NAD(+)</text>
        <dbReference type="Rhea" id="RHEA:46160"/>
        <dbReference type="ChEBI" id="CHEBI:15378"/>
        <dbReference type="ChEBI" id="CHEBI:24646"/>
        <dbReference type="ChEBI" id="CHEBI:57540"/>
        <dbReference type="ChEBI" id="CHEBI:57945"/>
        <dbReference type="ChEBI" id="CHEBI:132124"/>
        <dbReference type="EC" id="1.6.5.9"/>
    </reaction>
</comment>
<dbReference type="SUPFAM" id="SSF51905">
    <property type="entry name" value="FAD/NAD(P)-binding domain"/>
    <property type="match status" value="1"/>
</dbReference>
<keyword evidence="5" id="KW-0809">Transit peptide</keyword>
<evidence type="ECO:0000256" key="5">
    <source>
        <dbReference type="ARBA" id="ARBA00022946"/>
    </source>
</evidence>
<evidence type="ECO:0000313" key="12">
    <source>
        <dbReference type="EMBL" id="SMD35407.1"/>
    </source>
</evidence>
<evidence type="ECO:0000256" key="1">
    <source>
        <dbReference type="ARBA" id="ARBA00005272"/>
    </source>
</evidence>
<evidence type="ECO:0000256" key="8">
    <source>
        <dbReference type="ARBA" id="ARBA00047599"/>
    </source>
</evidence>
<evidence type="ECO:0000256" key="9">
    <source>
        <dbReference type="SAM" id="Phobius"/>
    </source>
</evidence>
<evidence type="ECO:0000256" key="7">
    <source>
        <dbReference type="ARBA" id="ARBA00023027"/>
    </source>
</evidence>
<evidence type="ECO:0000256" key="2">
    <source>
        <dbReference type="ARBA" id="ARBA00012637"/>
    </source>
</evidence>
<sequence length="449" mass="50861">MNMVGENEEIKIPQSELPRVVVVGGGFGGLRFLKKLDSSKFQVVLLDRYNYHTFQPLLYQVATAGLEPDSIAGPLRKSFQNRKNFYFRMATVNRIDEKNQKVETNIGTLKYDRLVLACGSLTNFFGNDEFEHKSFPLKQVPHALNLRSQILQNFEKAVLMTDENEMQRLMNYVIVGGGPTGVEVAGALGELKQHVLPKDFPELNLNKMQIYLVEGQERLLGAMSEYSGKRAFDYLKKFDVNIYVGKIVKAFDGEIVTLNDGMQIPTETLVWAAGVKGNAISGLTLDITPDKRFKVDEYNRVADFENIYAIGDVASMANKEYPKGHPMLAPVAIQQGELLAKNLNGMKKGKPWEAFSYTDKGTMATVGRNKAVTELLGKFKFGGFLAWLTWMFVHLILIVEFRNKIVIFGNWLWNYFTYDRGTRLIIRPFVKAKAKKKEKPKEDKEVLVA</sequence>
<feature type="domain" description="External alternative NADH-ubiquinone oxidoreductase-like C-terminal" evidence="11">
    <location>
        <begin position="360"/>
        <end position="416"/>
    </location>
</feature>
<keyword evidence="4" id="KW-0274">FAD</keyword>
<gene>
    <name evidence="12" type="ORF">SAMN04488029_2505</name>
</gene>
<dbReference type="Pfam" id="PF22366">
    <property type="entry name" value="NDH2_C"/>
    <property type="match status" value="1"/>
</dbReference>
<protein>
    <recommendedName>
        <fullName evidence="2">NADH:ubiquinone reductase (non-electrogenic)</fullName>
        <ecNumber evidence="2">1.6.5.9</ecNumber>
    </recommendedName>
</protein>
<evidence type="ECO:0000259" key="11">
    <source>
        <dbReference type="Pfam" id="PF22366"/>
    </source>
</evidence>
<dbReference type="InterPro" id="IPR054585">
    <property type="entry name" value="NDH2-like_C"/>
</dbReference>
<dbReference type="Gene3D" id="3.50.50.100">
    <property type="match status" value="1"/>
</dbReference>
<evidence type="ECO:0000259" key="10">
    <source>
        <dbReference type="Pfam" id="PF07992"/>
    </source>
</evidence>
<keyword evidence="3" id="KW-0285">Flavoprotein</keyword>
<dbReference type="InterPro" id="IPR045024">
    <property type="entry name" value="NDH-2"/>
</dbReference>
<dbReference type="PRINTS" id="PR00411">
    <property type="entry name" value="PNDRDTASEI"/>
</dbReference>
<keyword evidence="9" id="KW-0812">Transmembrane</keyword>
<feature type="transmembrane region" description="Helical" evidence="9">
    <location>
        <begin position="381"/>
        <end position="399"/>
    </location>
</feature>
<dbReference type="Proteomes" id="UP000192472">
    <property type="component" value="Unassembled WGS sequence"/>
</dbReference>
<dbReference type="STRING" id="692418.SAMN04488029_2505"/>
<keyword evidence="7" id="KW-0520">NAD</keyword>
<dbReference type="InterPro" id="IPR023753">
    <property type="entry name" value="FAD/NAD-binding_dom"/>
</dbReference>